<gene>
    <name evidence="2" type="ordered locus">Cag_0724</name>
</gene>
<dbReference type="SUPFAM" id="SSF52540">
    <property type="entry name" value="P-loop containing nucleoside triphosphate hydrolases"/>
    <property type="match status" value="1"/>
</dbReference>
<dbReference type="AlphaFoldDB" id="Q3ASN0"/>
<dbReference type="STRING" id="340177.Cag_0724"/>
<dbReference type="EMBL" id="CP000108">
    <property type="protein sequence ID" value="ABB27995.1"/>
    <property type="molecule type" value="Genomic_DNA"/>
</dbReference>
<dbReference type="InterPro" id="IPR012547">
    <property type="entry name" value="PDDEXK_9"/>
</dbReference>
<dbReference type="Pfam" id="PF09820">
    <property type="entry name" value="AAA-ATPase_like"/>
    <property type="match status" value="1"/>
</dbReference>
<evidence type="ECO:0000259" key="1">
    <source>
        <dbReference type="Pfam" id="PF09820"/>
    </source>
</evidence>
<reference evidence="2" key="1">
    <citation type="submission" date="2005-08" db="EMBL/GenBank/DDBJ databases">
        <title>Complete sequence of Chlorobium chlorochromatii CaD3.</title>
        <authorList>
            <person name="Copeland A."/>
            <person name="Lucas S."/>
            <person name="Lapidus A."/>
            <person name="Barry K."/>
            <person name="Detter J.C."/>
            <person name="Glavina T."/>
            <person name="Hammon N."/>
            <person name="Israni S."/>
            <person name="Pitluck S."/>
            <person name="Bryant D."/>
            <person name="Schmutz J."/>
            <person name="Larimer F."/>
            <person name="Land M."/>
            <person name="Kyrpides N."/>
            <person name="Ivanova N."/>
            <person name="Richardson P."/>
        </authorList>
    </citation>
    <scope>NUCLEOTIDE SEQUENCE [LARGE SCALE GENOMIC DNA]</scope>
    <source>
        <strain evidence="2">CaD3</strain>
    </source>
</reference>
<dbReference type="PANTHER" id="PTHR34825:SF1">
    <property type="entry name" value="AAA-ATPASE-LIKE DOMAIN-CONTAINING PROTEIN"/>
    <property type="match status" value="1"/>
</dbReference>
<feature type="domain" description="AAA-ATPase-like" evidence="1">
    <location>
        <begin position="5"/>
        <end position="204"/>
    </location>
</feature>
<dbReference type="KEGG" id="cch:Cag_0724"/>
<evidence type="ECO:0000313" key="2">
    <source>
        <dbReference type="EMBL" id="ABB27995.1"/>
    </source>
</evidence>
<dbReference type="OrthoDB" id="9776605at2"/>
<organism evidence="2">
    <name type="scientific">Chlorobium chlorochromatii (strain CaD3)</name>
    <dbReference type="NCBI Taxonomy" id="340177"/>
    <lineage>
        <taxon>Bacteria</taxon>
        <taxon>Pseudomonadati</taxon>
        <taxon>Chlorobiota</taxon>
        <taxon>Chlorobiia</taxon>
        <taxon>Chlorobiales</taxon>
        <taxon>Chlorobiaceae</taxon>
        <taxon>Chlorobium/Pelodictyon group</taxon>
        <taxon>Chlorobium</taxon>
    </lineage>
</organism>
<dbReference type="Gene3D" id="3.40.50.300">
    <property type="entry name" value="P-loop containing nucleotide triphosphate hydrolases"/>
    <property type="match status" value="1"/>
</dbReference>
<protein>
    <recommendedName>
        <fullName evidence="1">AAA-ATPase-like domain-containing protein</fullName>
    </recommendedName>
</protein>
<accession>Q3ASN0</accession>
<proteinExistence type="predicted"/>
<dbReference type="HOGENOM" id="CLU_021114_0_0_10"/>
<dbReference type="Pfam" id="PF08011">
    <property type="entry name" value="PDDEXK_9"/>
    <property type="match status" value="1"/>
</dbReference>
<dbReference type="eggNOG" id="COG1672">
    <property type="taxonomic scope" value="Bacteria"/>
</dbReference>
<dbReference type="InterPro" id="IPR018631">
    <property type="entry name" value="AAA-ATPase-like_dom"/>
</dbReference>
<sequence length="522" mass="60728">MQQIPFGIQTFKKIRQNNLVYIDKTADIANLVAQHNAVFLSRPRRFGKSLLIDTIQDLFEGNKTLFEGLYIADKWNWTTTYPVIKIDFAAGVLHSVDDLKSRIRKILFDNKQRLQITCEFLDDRDLAGCFADLISKAHEKYQQPVVVLVDEYDKPILDNIENVDIAIQMREGLKNIYSVLKAQDAHLRFVMLTGVSKFSKVSLFSGLNNLDDITLDATYATICGYRQVDLETSFAEHLEEVDWERLKLWYNGYNFLGESVYNPFDILNFIKKQHTYRSYWFETGTPTFLMKLFAKERYFLPNLENVEVGDEILDSFDVEDIQLETLLFQTGYLTIKQRVEMFGNLRYQLKIPNQEVRVALNNHFINVYTAQASVQKYAQQKRFYTYLMAVDMLGLQQALQALFAGIPWNNFTNNDLPQFEGYYASVLYAFFCSLNAMVIAEDTTNQGQVDLTIIFDTLIYIIEIKRDTSETYQVSPENVALQQLLQKRYFEKYQGQGKEIVQVGMIFNTVQRNLVQLDWAKP</sequence>
<dbReference type="InterPro" id="IPR027417">
    <property type="entry name" value="P-loop_NTPase"/>
</dbReference>
<dbReference type="PANTHER" id="PTHR34825">
    <property type="entry name" value="CONSERVED PROTEIN, WITH A WEAK D-GALACTARATE DEHYDRATASE/ALTRONATE HYDROLASE DOMAIN"/>
    <property type="match status" value="1"/>
</dbReference>
<name>Q3ASN0_CHLCH</name>